<protein>
    <submittedName>
        <fullName evidence="1">TRAP transporter substrate-binding protein</fullName>
    </submittedName>
</protein>
<dbReference type="EMBL" id="CP113520">
    <property type="protein sequence ID" value="WAJ27888.1"/>
    <property type="molecule type" value="Genomic_DNA"/>
</dbReference>
<gene>
    <name evidence="1" type="ORF">OXU80_24090</name>
</gene>
<name>A0ACD4NLZ1_9HYPH</name>
<dbReference type="Proteomes" id="UP001163223">
    <property type="component" value="Chromosome"/>
</dbReference>
<reference evidence="1" key="1">
    <citation type="submission" date="2022-11" db="EMBL/GenBank/DDBJ databases">
        <title>beta-Carotene-producing bacterium, Jeongeuplla avenae sp. nov., alleviates the salt stress of Arabidopsis seedlings.</title>
        <authorList>
            <person name="Jiang L."/>
            <person name="Lee J."/>
        </authorList>
    </citation>
    <scope>NUCLEOTIDE SEQUENCE</scope>
    <source>
        <strain evidence="1">DY_R2A_6</strain>
    </source>
</reference>
<sequence>MRDPGSHPPARPRSNRLQHCALFQLVTIGIFGIPTCAEDDRHGSLATVEPRKADGRKVVTDQHNNSGSSPGNASSRRRFLKSAIGTGAAAAAVSLAMPNVSRAQTTTLRFQSTWPSTDIFHEFAGDYVNVVNRLSGGRLTMELLPAGAVVGALQLQDAIIAGALDGGHGVAGYWYGKNKAFSLFATPPAWGWNANQMLGWVRYGGGQALYDELVQQVLGLDLVGILSSPMPSQPLGWFASEINDPAQLNGLKYRTNGLAADMSQEMGIAVTILGAGDIVPAMDRGLIDGAEFNNPSSDLLLGFPDVAKVYMVRSFHQNSECFEVIFNKTKFDGLGEELQQVLRYAADAASADMSWKAMDRYSADLQKIKDAGVTVVPTPENVLKAQLEAWNRVIETLSADPFFKKVVDSQKEWARRVVGFEQEWETPRTLAYQHFFPQA</sequence>
<accession>A0ACD4NLZ1</accession>
<evidence type="ECO:0000313" key="1">
    <source>
        <dbReference type="EMBL" id="WAJ27888.1"/>
    </source>
</evidence>
<keyword evidence="2" id="KW-1185">Reference proteome</keyword>
<proteinExistence type="predicted"/>
<organism evidence="1 2">
    <name type="scientific">Antarcticirhabdus aurantiaca</name>
    <dbReference type="NCBI Taxonomy" id="2606717"/>
    <lineage>
        <taxon>Bacteria</taxon>
        <taxon>Pseudomonadati</taxon>
        <taxon>Pseudomonadota</taxon>
        <taxon>Alphaproteobacteria</taxon>
        <taxon>Hyphomicrobiales</taxon>
        <taxon>Aurantimonadaceae</taxon>
        <taxon>Antarcticirhabdus</taxon>
    </lineage>
</organism>
<evidence type="ECO:0000313" key="2">
    <source>
        <dbReference type="Proteomes" id="UP001163223"/>
    </source>
</evidence>